<evidence type="ECO:0000256" key="9">
    <source>
        <dbReference type="ARBA" id="ARBA00022989"/>
    </source>
</evidence>
<dbReference type="PROSITE" id="PS51450">
    <property type="entry name" value="LRR"/>
    <property type="match status" value="3"/>
</dbReference>
<dbReference type="FunFam" id="3.80.10.10:FF:000770">
    <property type="entry name" value="Uncharacterized protein"/>
    <property type="match status" value="1"/>
</dbReference>
<dbReference type="GO" id="GO:0005886">
    <property type="term" value="C:plasma membrane"/>
    <property type="evidence" value="ECO:0007669"/>
    <property type="project" value="TreeGrafter"/>
</dbReference>
<keyword evidence="13" id="KW-0395">Inflammatory response</keyword>
<evidence type="ECO:0000313" key="17">
    <source>
        <dbReference type="EMBL" id="UZH24406.1"/>
    </source>
</evidence>
<dbReference type="PANTHER" id="PTHR24365:SF522">
    <property type="entry name" value="LOW QUALITY PROTEIN: TOLL-LIKE RECEPTOR 13-RELATED"/>
    <property type="match status" value="1"/>
</dbReference>
<dbReference type="SUPFAM" id="SSF52200">
    <property type="entry name" value="Toll/Interleukin receptor TIR domain"/>
    <property type="match status" value="1"/>
</dbReference>
<evidence type="ECO:0000256" key="13">
    <source>
        <dbReference type="ARBA" id="ARBA00023198"/>
    </source>
</evidence>
<dbReference type="SMART" id="SM00365">
    <property type="entry name" value="LRR_SD22"/>
    <property type="match status" value="7"/>
</dbReference>
<keyword evidence="10 14" id="KW-0472">Membrane</keyword>
<evidence type="ECO:0000256" key="1">
    <source>
        <dbReference type="ARBA" id="ARBA00004479"/>
    </source>
</evidence>
<reference evidence="17" key="1">
    <citation type="journal article" date="2021" name="Commun. Biol.">
        <title>Whole-genome sequencing reveals sex determination and liver high-fat storage mechanisms of yellowstripe goby (Mugilogobius chulae).</title>
        <authorList>
            <person name="Cai L"/>
            <person name="Liu G"/>
            <person name="Wei Y"/>
            <person name="Zhu Y"/>
            <person name="Li J"/>
            <person name="Miao Z"/>
            <person name="Chen M"/>
            <person name="Yue Z"/>
            <person name="Yu L"/>
            <person name="Dong Z"/>
            <person name="Ye H"/>
            <person name="Sun W"/>
            <person name="Huang R."/>
        </authorList>
    </citation>
    <scope>NUCLEOTIDE SEQUENCE</scope>
    <source>
        <strain evidence="17">GDLAMIinbred7</strain>
    </source>
</reference>
<keyword evidence="8" id="KW-0391">Immunity</keyword>
<keyword evidence="6 15" id="KW-0732">Signal</keyword>
<dbReference type="PROSITE" id="PS50104">
    <property type="entry name" value="TIR"/>
    <property type="match status" value="1"/>
</dbReference>
<sequence length="911" mass="104910">MGPHSASLFFFSLLFLLLLPRPLLFYSLKYCSINELSEFVCTDQKLTNIPTEIPKSATDVSVDNNHIKTIRQTDLSGFYKLQKLSLTRNNISRIEDEAFLDLPALTELKLGENQLSMLTDNMFNGLSNLSSLSLNKNQIQSISKLAFESLNKLNTLDLSRNNLTVFEPEKMPFNFSNLTNLDLSSTPLKRFSVHSDVFPHLKSLRLTSVSGSVVEWDISDKMFFKSLTDLDLFYTNFTIETYQMLFQKVDSVHSLDLREFNHLFDKGLLGFACRIPALYMLKLRYNHISVLNDMLLKPCANLKYLDLGENSMTDLTEASLQMLTQLITLNLESNKLSRVPVAVRNLTTLKYLWLDYNNIKELQCLDFANLSSLTELTVHDNAIAKLNSCVFKTLRNLRILDIGKNRLLQLDDSFDGTLHKLEGLDASRNKIGWIHKDIFRNMTSLTFLNLESVGATSIEGGAFEELSNLKVFYLSSNFIQGDTFAGLPHLRELTLTIHCPTMLQHSISESWFRLPSLQFLQVNVVGEVCFGVAEDVFKGLDSLRTLKLKNFMISTPHQNTFLYTPHLELLQIEKSLMFDPTPELFHPLQKLKTLRLLQMEIKSLNFLSKSNLTKLEKLFILYNDLKIINETDFAPLLSLKYIALTGNPFMCECSNAGFIEWATRNRQTLVDAAFEYTCASPASEEGHLLMDFNVQSCWEFTGFLCFISSSALVLLTLLSSFIFHFLRWQLVYGFYLLQAFLYDTKKRRQGCPHIYDAFVSYNVHDEEWVYGELLPELEEVQGWRLCLHHRDFQPGKPIIENITDAIYGSRKTLCVISRRYLQSEWCSQEIQMASFRLFDEKKDVLILLFLEEISSNHLSPFYRMRKLVKSRTYLSWTQARSHKGLFWEKVRRAVECGNEPGDHHNPLTANT</sequence>
<dbReference type="PRINTS" id="PR01537">
    <property type="entry name" value="INTRLKN1R1F"/>
</dbReference>
<dbReference type="InterPro" id="IPR001611">
    <property type="entry name" value="Leu-rich_rpt"/>
</dbReference>
<evidence type="ECO:0000256" key="12">
    <source>
        <dbReference type="ARBA" id="ARBA00023180"/>
    </source>
</evidence>
<feature type="signal peptide" evidence="15">
    <location>
        <begin position="1"/>
        <end position="25"/>
    </location>
</feature>
<dbReference type="FunFam" id="3.80.10.10:FF:001164">
    <property type="entry name" value="GH01279p"/>
    <property type="match status" value="1"/>
</dbReference>
<dbReference type="Gene3D" id="3.80.10.10">
    <property type="entry name" value="Ribonuclease Inhibitor"/>
    <property type="match status" value="4"/>
</dbReference>
<evidence type="ECO:0000256" key="14">
    <source>
        <dbReference type="SAM" id="Phobius"/>
    </source>
</evidence>
<dbReference type="InterPro" id="IPR003591">
    <property type="entry name" value="Leu-rich_rpt_typical-subtyp"/>
</dbReference>
<dbReference type="GO" id="GO:0038023">
    <property type="term" value="F:signaling receptor activity"/>
    <property type="evidence" value="ECO:0007669"/>
    <property type="project" value="TreeGrafter"/>
</dbReference>
<dbReference type="FunFam" id="3.40.50.10140:FF:000001">
    <property type="entry name" value="Toll-like receptor 2"/>
    <property type="match status" value="1"/>
</dbReference>
<dbReference type="GO" id="GO:0045087">
    <property type="term" value="P:innate immune response"/>
    <property type="evidence" value="ECO:0007669"/>
    <property type="project" value="UniProtKB-KW"/>
</dbReference>
<dbReference type="SMART" id="SM00255">
    <property type="entry name" value="TIR"/>
    <property type="match status" value="1"/>
</dbReference>
<dbReference type="GO" id="GO:0006954">
    <property type="term" value="P:inflammatory response"/>
    <property type="evidence" value="ECO:0007669"/>
    <property type="project" value="UniProtKB-KW"/>
</dbReference>
<dbReference type="SMART" id="SM00369">
    <property type="entry name" value="LRR_TYP"/>
    <property type="match status" value="14"/>
</dbReference>
<dbReference type="SUPFAM" id="SSF52058">
    <property type="entry name" value="L domain-like"/>
    <property type="match status" value="2"/>
</dbReference>
<evidence type="ECO:0000256" key="4">
    <source>
        <dbReference type="ARBA" id="ARBA00022614"/>
    </source>
</evidence>
<keyword evidence="5 14" id="KW-0812">Transmembrane</keyword>
<dbReference type="GO" id="GO:0007165">
    <property type="term" value="P:signal transduction"/>
    <property type="evidence" value="ECO:0007669"/>
    <property type="project" value="InterPro"/>
</dbReference>
<comment type="similarity">
    <text evidence="2">Belongs to the Toll-like receptor family.</text>
</comment>
<evidence type="ECO:0000256" key="10">
    <source>
        <dbReference type="ARBA" id="ARBA00023136"/>
    </source>
</evidence>
<evidence type="ECO:0000256" key="8">
    <source>
        <dbReference type="ARBA" id="ARBA00022859"/>
    </source>
</evidence>
<accession>A0A9E8IIK5</accession>
<dbReference type="EMBL" id="OL627285">
    <property type="protein sequence ID" value="UZH24406.1"/>
    <property type="molecule type" value="mRNA"/>
</dbReference>
<evidence type="ECO:0000256" key="3">
    <source>
        <dbReference type="ARBA" id="ARBA00022588"/>
    </source>
</evidence>
<dbReference type="InterPro" id="IPR032675">
    <property type="entry name" value="LRR_dom_sf"/>
</dbReference>
<evidence type="ECO:0000256" key="15">
    <source>
        <dbReference type="SAM" id="SignalP"/>
    </source>
</evidence>
<evidence type="ECO:0000256" key="2">
    <source>
        <dbReference type="ARBA" id="ARBA00009634"/>
    </source>
</evidence>
<dbReference type="SUPFAM" id="SSF52047">
    <property type="entry name" value="RNI-like"/>
    <property type="match status" value="1"/>
</dbReference>
<evidence type="ECO:0000259" key="16">
    <source>
        <dbReference type="PROSITE" id="PS50104"/>
    </source>
</evidence>
<dbReference type="Gene3D" id="3.40.50.10140">
    <property type="entry name" value="Toll/interleukin-1 receptor homology (TIR) domain"/>
    <property type="match status" value="1"/>
</dbReference>
<dbReference type="PANTHER" id="PTHR24365">
    <property type="entry name" value="TOLL-LIKE RECEPTOR"/>
    <property type="match status" value="1"/>
</dbReference>
<evidence type="ECO:0000256" key="6">
    <source>
        <dbReference type="ARBA" id="ARBA00022729"/>
    </source>
</evidence>
<reference evidence="17" key="2">
    <citation type="submission" date="2021-11" db="EMBL/GenBank/DDBJ databases">
        <authorList>
            <person name="Cai L."/>
        </authorList>
    </citation>
    <scope>NUCLEOTIDE SEQUENCE</scope>
    <source>
        <strain evidence="17">GDLAMIinbred7</strain>
    </source>
</reference>
<keyword evidence="7" id="KW-0677">Repeat</keyword>
<keyword evidence="11" id="KW-0675">Receptor</keyword>
<keyword evidence="12" id="KW-0325">Glycoprotein</keyword>
<organism evidence="17">
    <name type="scientific">Mugilogobius chulae</name>
    <name type="common">yellowstripe goby</name>
    <dbReference type="NCBI Taxonomy" id="88201"/>
    <lineage>
        <taxon>Eukaryota</taxon>
        <taxon>Metazoa</taxon>
        <taxon>Chordata</taxon>
        <taxon>Craniata</taxon>
        <taxon>Vertebrata</taxon>
        <taxon>Euteleostomi</taxon>
        <taxon>Actinopterygii</taxon>
        <taxon>Neopterygii</taxon>
        <taxon>Teleostei</taxon>
        <taxon>Neoteleostei</taxon>
        <taxon>Acanthomorphata</taxon>
        <taxon>Gobiaria</taxon>
        <taxon>Gobiiformes</taxon>
        <taxon>Gobioidei</taxon>
        <taxon>Gobiidae</taxon>
        <taxon>Gobionellinae</taxon>
        <taxon>Mugilogobius</taxon>
    </lineage>
</organism>
<evidence type="ECO:0000256" key="7">
    <source>
        <dbReference type="ARBA" id="ARBA00022737"/>
    </source>
</evidence>
<dbReference type="Pfam" id="PF01582">
    <property type="entry name" value="TIR"/>
    <property type="match status" value="1"/>
</dbReference>
<keyword evidence="3" id="KW-0399">Innate immunity</keyword>
<feature type="chain" id="PRO_5039417252" evidence="15">
    <location>
        <begin position="26"/>
        <end position="911"/>
    </location>
</feature>
<name>A0A9E8IIK5_9GOBI</name>
<keyword evidence="4" id="KW-0433">Leucine-rich repeat</keyword>
<dbReference type="Pfam" id="PF13855">
    <property type="entry name" value="LRR_8"/>
    <property type="match status" value="4"/>
</dbReference>
<evidence type="ECO:0000256" key="11">
    <source>
        <dbReference type="ARBA" id="ARBA00023170"/>
    </source>
</evidence>
<evidence type="ECO:0000256" key="5">
    <source>
        <dbReference type="ARBA" id="ARBA00022692"/>
    </source>
</evidence>
<dbReference type="AlphaFoldDB" id="A0A9E8IIK5"/>
<feature type="domain" description="TIR" evidence="16">
    <location>
        <begin position="753"/>
        <end position="894"/>
    </location>
</feature>
<proteinExistence type="evidence at transcript level"/>
<dbReference type="InterPro" id="IPR000157">
    <property type="entry name" value="TIR_dom"/>
</dbReference>
<dbReference type="InterPro" id="IPR035897">
    <property type="entry name" value="Toll_tir_struct_dom_sf"/>
</dbReference>
<comment type="subcellular location">
    <subcellularLocation>
        <location evidence="1">Membrane</location>
        <topology evidence="1">Single-pass type I membrane protein</topology>
    </subcellularLocation>
</comment>
<feature type="transmembrane region" description="Helical" evidence="14">
    <location>
        <begin position="700"/>
        <end position="726"/>
    </location>
</feature>
<protein>
    <submittedName>
        <fullName evidence="17">TLR23k</fullName>
    </submittedName>
</protein>
<keyword evidence="9 14" id="KW-1133">Transmembrane helix</keyword>